<evidence type="ECO:0000256" key="1">
    <source>
        <dbReference type="SAM" id="MobiDB-lite"/>
    </source>
</evidence>
<proteinExistence type="predicted"/>
<organism evidence="2 3">
    <name type="scientific">Ostreococcus lucimarinus (strain CCE9901)</name>
    <dbReference type="NCBI Taxonomy" id="436017"/>
    <lineage>
        <taxon>Eukaryota</taxon>
        <taxon>Viridiplantae</taxon>
        <taxon>Chlorophyta</taxon>
        <taxon>Mamiellophyceae</taxon>
        <taxon>Mamiellales</taxon>
        <taxon>Bathycoccaceae</taxon>
        <taxon>Ostreococcus</taxon>
    </lineage>
</organism>
<feature type="compositionally biased region" description="Basic residues" evidence="1">
    <location>
        <begin position="1"/>
        <end position="15"/>
    </location>
</feature>
<feature type="compositionally biased region" description="Polar residues" evidence="1">
    <location>
        <begin position="26"/>
        <end position="35"/>
    </location>
</feature>
<dbReference type="Proteomes" id="UP000001568">
    <property type="component" value="Chromosome 17"/>
</dbReference>
<evidence type="ECO:0000313" key="3">
    <source>
        <dbReference type="Proteomes" id="UP000001568"/>
    </source>
</evidence>
<dbReference type="AlphaFoldDB" id="A4S9I8"/>
<feature type="region of interest" description="Disordered" evidence="1">
    <location>
        <begin position="1"/>
        <end position="35"/>
    </location>
</feature>
<evidence type="ECO:0000313" key="2">
    <source>
        <dbReference type="EMBL" id="ABP00496.1"/>
    </source>
</evidence>
<dbReference type="KEGG" id="olu:OSTLU_28216"/>
<dbReference type="GeneID" id="5006132"/>
<dbReference type="Gramene" id="ABP00496">
    <property type="protein sequence ID" value="ABP00496"/>
    <property type="gene ID" value="OSTLU_28216"/>
</dbReference>
<dbReference type="OMA" id="GFECAIR"/>
<gene>
    <name evidence="2" type="ORF">OSTLU_28216</name>
</gene>
<dbReference type="OrthoDB" id="10568630at2759"/>
<dbReference type="HOGENOM" id="CLU_1067093_0_0_1"/>
<dbReference type="RefSeq" id="XP_001422179.1">
    <property type="nucleotide sequence ID" value="XM_001422142.1"/>
</dbReference>
<sequence length="261" mass="28222">MASAARRGRAVKAHHGGAGGDHGSMDNDNGSSAPHAWNSQQVVESLAKTFLGGSTAGAASRRDISTRAWLCDLSDEATTDEECATSRRTIIKAREMEVKNGVLRSSPRPSGAAFLKELELYATLRRHESAVVVAKLKRPTILTDETSGESVAFVDAEDLAMDDDERNENDALLSNYCLTCPLRSGDEEPSMCGFECAIRSRIEARSKAPLTTYRAAVFSTKAGDLEEFLITSTSSGSHTTRRAQFSNALREKLGINHRSLV</sequence>
<dbReference type="EMBL" id="CP000597">
    <property type="protein sequence ID" value="ABP00496.1"/>
    <property type="molecule type" value="Genomic_DNA"/>
</dbReference>
<reference evidence="2 3" key="1">
    <citation type="journal article" date="2007" name="Proc. Natl. Acad. Sci. U.S.A.">
        <title>The tiny eukaryote Ostreococcus provides genomic insights into the paradox of plankton speciation.</title>
        <authorList>
            <person name="Palenik B."/>
            <person name="Grimwood J."/>
            <person name="Aerts A."/>
            <person name="Rouze P."/>
            <person name="Salamov A."/>
            <person name="Putnam N."/>
            <person name="Dupont C."/>
            <person name="Jorgensen R."/>
            <person name="Derelle E."/>
            <person name="Rombauts S."/>
            <person name="Zhou K."/>
            <person name="Otillar R."/>
            <person name="Merchant S.S."/>
            <person name="Podell S."/>
            <person name="Gaasterland T."/>
            <person name="Napoli C."/>
            <person name="Gendler K."/>
            <person name="Manuell A."/>
            <person name="Tai V."/>
            <person name="Vallon O."/>
            <person name="Piganeau G."/>
            <person name="Jancek S."/>
            <person name="Heijde M."/>
            <person name="Jabbari K."/>
            <person name="Bowler C."/>
            <person name="Lohr M."/>
            <person name="Robbens S."/>
            <person name="Werner G."/>
            <person name="Dubchak I."/>
            <person name="Pazour G.J."/>
            <person name="Ren Q."/>
            <person name="Paulsen I."/>
            <person name="Delwiche C."/>
            <person name="Schmutz J."/>
            <person name="Rokhsar D."/>
            <person name="Van de Peer Y."/>
            <person name="Moreau H."/>
            <person name="Grigoriev I.V."/>
        </authorList>
    </citation>
    <scope>NUCLEOTIDE SEQUENCE [LARGE SCALE GENOMIC DNA]</scope>
    <source>
        <strain evidence="2 3">CCE9901</strain>
    </source>
</reference>
<accession>A4S9I8</accession>
<name>A4S9I8_OSTLU</name>
<protein>
    <submittedName>
        <fullName evidence="2">Uncharacterized protein</fullName>
    </submittedName>
</protein>
<keyword evidence="3" id="KW-1185">Reference proteome</keyword>